<gene>
    <name evidence="8" type="ORF">SAMN04488101_101469</name>
</gene>
<protein>
    <submittedName>
        <fullName evidence="8">Cytochrome bd-I ubiquinol oxidase subunit 2 apoprotein</fullName>
    </submittedName>
</protein>
<keyword evidence="6 7" id="KW-0472">Membrane</keyword>
<dbReference type="Proteomes" id="UP000192678">
    <property type="component" value="Unassembled WGS sequence"/>
</dbReference>
<evidence type="ECO:0000256" key="2">
    <source>
        <dbReference type="ARBA" id="ARBA00007543"/>
    </source>
</evidence>
<evidence type="ECO:0000256" key="1">
    <source>
        <dbReference type="ARBA" id="ARBA00004651"/>
    </source>
</evidence>
<comment type="similarity">
    <text evidence="2">Belongs to the cytochrome ubiquinol oxidase subunit 2 family.</text>
</comment>
<comment type="subcellular location">
    <subcellularLocation>
        <location evidence="1">Cell membrane</location>
        <topology evidence="1">Multi-pass membrane protein</topology>
    </subcellularLocation>
</comment>
<dbReference type="GO" id="GO:0070069">
    <property type="term" value="C:cytochrome complex"/>
    <property type="evidence" value="ECO:0007669"/>
    <property type="project" value="TreeGrafter"/>
</dbReference>
<dbReference type="RefSeq" id="WP_084287037.1">
    <property type="nucleotide sequence ID" value="NZ_FWYB01000001.1"/>
</dbReference>
<feature type="transmembrane region" description="Helical" evidence="7">
    <location>
        <begin position="235"/>
        <end position="252"/>
    </location>
</feature>
<feature type="transmembrane region" description="Helical" evidence="7">
    <location>
        <begin position="203"/>
        <end position="229"/>
    </location>
</feature>
<evidence type="ECO:0000256" key="7">
    <source>
        <dbReference type="SAM" id="Phobius"/>
    </source>
</evidence>
<organism evidence="8 9">
    <name type="scientific">Pedobacter nyackensis</name>
    <dbReference type="NCBI Taxonomy" id="475255"/>
    <lineage>
        <taxon>Bacteria</taxon>
        <taxon>Pseudomonadati</taxon>
        <taxon>Bacteroidota</taxon>
        <taxon>Sphingobacteriia</taxon>
        <taxon>Sphingobacteriales</taxon>
        <taxon>Sphingobacteriaceae</taxon>
        <taxon>Pedobacter</taxon>
    </lineage>
</organism>
<evidence type="ECO:0000256" key="3">
    <source>
        <dbReference type="ARBA" id="ARBA00022475"/>
    </source>
</evidence>
<keyword evidence="9" id="KW-1185">Reference proteome</keyword>
<dbReference type="PANTHER" id="PTHR43141">
    <property type="entry name" value="CYTOCHROME BD2 SUBUNIT II"/>
    <property type="match status" value="1"/>
</dbReference>
<dbReference type="GO" id="GO:0016682">
    <property type="term" value="F:oxidoreductase activity, acting on diphenols and related substances as donors, oxygen as acceptor"/>
    <property type="evidence" value="ECO:0007669"/>
    <property type="project" value="TreeGrafter"/>
</dbReference>
<feature type="transmembrane region" description="Helical" evidence="7">
    <location>
        <begin position="55"/>
        <end position="75"/>
    </location>
</feature>
<dbReference type="InterPro" id="IPR003317">
    <property type="entry name" value="Cyt-d_oxidase_su2"/>
</dbReference>
<evidence type="ECO:0000256" key="5">
    <source>
        <dbReference type="ARBA" id="ARBA00022989"/>
    </source>
</evidence>
<feature type="transmembrane region" description="Helical" evidence="7">
    <location>
        <begin position="115"/>
        <end position="138"/>
    </location>
</feature>
<proteinExistence type="inferred from homology"/>
<dbReference type="GO" id="GO:0005886">
    <property type="term" value="C:plasma membrane"/>
    <property type="evidence" value="ECO:0007669"/>
    <property type="project" value="UniProtKB-SubCell"/>
</dbReference>
<feature type="transmembrane region" description="Helical" evidence="7">
    <location>
        <begin position="259"/>
        <end position="280"/>
    </location>
</feature>
<dbReference type="OrthoDB" id="9776710at2"/>
<evidence type="ECO:0000256" key="6">
    <source>
        <dbReference type="ARBA" id="ARBA00023136"/>
    </source>
</evidence>
<keyword evidence="4 7" id="KW-0812">Transmembrane</keyword>
<feature type="transmembrane region" description="Helical" evidence="7">
    <location>
        <begin position="307"/>
        <end position="329"/>
    </location>
</feature>
<feature type="transmembrane region" description="Helical" evidence="7">
    <location>
        <begin position="81"/>
        <end position="103"/>
    </location>
</feature>
<dbReference type="STRING" id="475255.SAMN04488101_101469"/>
<feature type="transmembrane region" description="Helical" evidence="7">
    <location>
        <begin position="158"/>
        <end position="183"/>
    </location>
</feature>
<keyword evidence="3" id="KW-1003">Cell membrane</keyword>
<sequence>MIYVVIVFLWTAILLYILLGGADFGAGIIELMTAKENKAKTRKTMYKAIGPIWEANHMWLIIAVVILFVGFPKIYATISVYLHIPLVCMLLGIIARGTAFVFRNYDAVKDDMQKVYTPIFVYSSLITPFFLGIIAASAVSGQIDPLANDFLSAFIFSWLNWFSVAVGIFTVSICGFLATIFIIGQTTDEGDRAHFVGKARRAIFFVMGCGALVFLAAAVEHIPLATWIFGDTPGLIAIIAASLSLIVMFYALNKNKPILLRLLAGFQVAMILFAATYSHFPDIVLLKNGGNLSLLIHQGQAKTIATLGYALLIGSLFILPALVYLIYIFQTPKKASQIAE</sequence>
<keyword evidence="5 7" id="KW-1133">Transmembrane helix</keyword>
<dbReference type="PANTHER" id="PTHR43141:SF4">
    <property type="entry name" value="CYTOCHROME BD2 SUBUNIT II"/>
    <property type="match status" value="1"/>
</dbReference>
<evidence type="ECO:0000313" key="9">
    <source>
        <dbReference type="Proteomes" id="UP000192678"/>
    </source>
</evidence>
<feature type="transmembrane region" description="Helical" evidence="7">
    <location>
        <begin position="6"/>
        <end position="34"/>
    </location>
</feature>
<dbReference type="AlphaFoldDB" id="A0A1W2ADF7"/>
<evidence type="ECO:0000256" key="4">
    <source>
        <dbReference type="ARBA" id="ARBA00022692"/>
    </source>
</evidence>
<dbReference type="GO" id="GO:0009055">
    <property type="term" value="F:electron transfer activity"/>
    <property type="evidence" value="ECO:0007669"/>
    <property type="project" value="TreeGrafter"/>
</dbReference>
<dbReference type="Pfam" id="PF02322">
    <property type="entry name" value="Cyt_bd_oxida_II"/>
    <property type="match status" value="1"/>
</dbReference>
<dbReference type="EMBL" id="FWYB01000001">
    <property type="protein sequence ID" value="SMC58278.1"/>
    <property type="molecule type" value="Genomic_DNA"/>
</dbReference>
<evidence type="ECO:0000313" key="8">
    <source>
        <dbReference type="EMBL" id="SMC58278.1"/>
    </source>
</evidence>
<reference evidence="8 9" key="1">
    <citation type="submission" date="2017-04" db="EMBL/GenBank/DDBJ databases">
        <authorList>
            <person name="Afonso C.L."/>
            <person name="Miller P.J."/>
            <person name="Scott M.A."/>
            <person name="Spackman E."/>
            <person name="Goraichik I."/>
            <person name="Dimitrov K.M."/>
            <person name="Suarez D.L."/>
            <person name="Swayne D.E."/>
        </authorList>
    </citation>
    <scope>NUCLEOTIDE SEQUENCE [LARGE SCALE GENOMIC DNA]</scope>
    <source>
        <strain evidence="8 9">DSM 19625</strain>
    </source>
</reference>
<name>A0A1W2ADF7_9SPHI</name>
<dbReference type="GO" id="GO:0019646">
    <property type="term" value="P:aerobic electron transport chain"/>
    <property type="evidence" value="ECO:0007669"/>
    <property type="project" value="TreeGrafter"/>
</dbReference>
<accession>A0A1W2ADF7</accession>